<dbReference type="GO" id="GO:0043190">
    <property type="term" value="C:ATP-binding cassette (ABC) transporter complex"/>
    <property type="evidence" value="ECO:0007669"/>
    <property type="project" value="InterPro"/>
</dbReference>
<sequence length="246" mass="26620">MKMQLVLAQYKAGLLSLSRNPGYFIGSIVFPALFFLFFVPSSVRDSSGANFALGSFMIFAVMGALFFGFAVGIAHDRASAWAVYERTLPAPPLVRLASRVLNGFTFAACATIVMALVAHLTTPVHLPPVAWGRLALALLAGAIPISLLGFAIGYFASSRGAVTLAQLFYLPLSYAGGLWAPPQQLPTLVQPISLLTPTRRWGEVVWPAVTGQPWHGQDFAWLAVFALIFGALALWGYRRDEGQRFS</sequence>
<evidence type="ECO:0000256" key="2">
    <source>
        <dbReference type="ARBA" id="ARBA00022692"/>
    </source>
</evidence>
<evidence type="ECO:0000313" key="7">
    <source>
        <dbReference type="EMBL" id="AGK04498.1"/>
    </source>
</evidence>
<feature type="transmembrane region" description="Helical" evidence="5">
    <location>
        <begin position="21"/>
        <end position="39"/>
    </location>
</feature>
<evidence type="ECO:0000259" key="6">
    <source>
        <dbReference type="Pfam" id="PF01061"/>
    </source>
</evidence>
<feature type="transmembrane region" description="Helical" evidence="5">
    <location>
        <begin position="96"/>
        <end position="118"/>
    </location>
</feature>
<dbReference type="STRING" id="504728.K649_05990"/>
<proteinExistence type="predicted"/>
<dbReference type="PANTHER" id="PTHR43229:SF2">
    <property type="entry name" value="NODULATION PROTEIN J"/>
    <property type="match status" value="1"/>
</dbReference>
<dbReference type="Pfam" id="PF01061">
    <property type="entry name" value="ABC2_membrane"/>
    <property type="match status" value="1"/>
</dbReference>
<dbReference type="PANTHER" id="PTHR43229">
    <property type="entry name" value="NODULATION PROTEIN J"/>
    <property type="match status" value="1"/>
</dbReference>
<feature type="domain" description="ABC-2 type transporter transmembrane" evidence="6">
    <location>
        <begin position="10"/>
        <end position="199"/>
    </location>
</feature>
<accession>M9XD50</accession>
<evidence type="ECO:0000256" key="4">
    <source>
        <dbReference type="ARBA" id="ARBA00023136"/>
    </source>
</evidence>
<dbReference type="InterPro" id="IPR013525">
    <property type="entry name" value="ABC2_TM"/>
</dbReference>
<keyword evidence="3 5" id="KW-1133">Transmembrane helix</keyword>
<keyword evidence="2 5" id="KW-0812">Transmembrane</keyword>
<dbReference type="PATRIC" id="fig|504728.9.peg.1234"/>
<evidence type="ECO:0000256" key="5">
    <source>
        <dbReference type="SAM" id="Phobius"/>
    </source>
</evidence>
<comment type="subcellular location">
    <subcellularLocation>
        <location evidence="1">Membrane</location>
        <topology evidence="1">Multi-pass membrane protein</topology>
    </subcellularLocation>
</comment>
<evidence type="ECO:0000256" key="1">
    <source>
        <dbReference type="ARBA" id="ARBA00004141"/>
    </source>
</evidence>
<keyword evidence="4 5" id="KW-0472">Membrane</keyword>
<name>M9XD50_MEIRD</name>
<dbReference type="AlphaFoldDB" id="M9XD50"/>
<dbReference type="GO" id="GO:0140359">
    <property type="term" value="F:ABC-type transporter activity"/>
    <property type="evidence" value="ECO:0007669"/>
    <property type="project" value="InterPro"/>
</dbReference>
<gene>
    <name evidence="7" type="ORF">K649_05990</name>
</gene>
<feature type="transmembrane region" description="Helical" evidence="5">
    <location>
        <begin position="51"/>
        <end position="75"/>
    </location>
</feature>
<feature type="transmembrane region" description="Helical" evidence="5">
    <location>
        <begin position="219"/>
        <end position="237"/>
    </location>
</feature>
<feature type="transmembrane region" description="Helical" evidence="5">
    <location>
        <begin position="130"/>
        <end position="155"/>
    </location>
</feature>
<dbReference type="KEGG" id="mre:K649_05990"/>
<dbReference type="EMBL" id="CP005385">
    <property type="protein sequence ID" value="AGK04498.1"/>
    <property type="molecule type" value="Genomic_DNA"/>
</dbReference>
<dbReference type="PIRSF" id="PIRSF006648">
    <property type="entry name" value="DrrB"/>
    <property type="match status" value="1"/>
</dbReference>
<protein>
    <submittedName>
        <fullName evidence="7">ABC transporter</fullName>
    </submittedName>
</protein>
<dbReference type="InterPro" id="IPR051784">
    <property type="entry name" value="Nod_factor_ABC_transporter"/>
</dbReference>
<dbReference type="Proteomes" id="UP000013026">
    <property type="component" value="Chromosome"/>
</dbReference>
<dbReference type="eggNOG" id="COG0842">
    <property type="taxonomic scope" value="Bacteria"/>
</dbReference>
<evidence type="ECO:0000313" key="8">
    <source>
        <dbReference type="Proteomes" id="UP000013026"/>
    </source>
</evidence>
<organism evidence="7 8">
    <name type="scientific">Meiothermus ruber (strain ATCC 35948 / DSM 1279 / VKM B-1258 / 21)</name>
    <name type="common">Thermus ruber</name>
    <dbReference type="NCBI Taxonomy" id="504728"/>
    <lineage>
        <taxon>Bacteria</taxon>
        <taxon>Thermotogati</taxon>
        <taxon>Deinococcota</taxon>
        <taxon>Deinococci</taxon>
        <taxon>Thermales</taxon>
        <taxon>Thermaceae</taxon>
        <taxon>Meiothermus</taxon>
    </lineage>
</organism>
<dbReference type="InterPro" id="IPR000412">
    <property type="entry name" value="ABC_2_transport"/>
</dbReference>
<evidence type="ECO:0000256" key="3">
    <source>
        <dbReference type="ARBA" id="ARBA00022989"/>
    </source>
</evidence>
<feature type="transmembrane region" description="Helical" evidence="5">
    <location>
        <begin position="162"/>
        <end position="180"/>
    </location>
</feature>
<reference evidence="7 8" key="1">
    <citation type="submission" date="2013-04" db="EMBL/GenBank/DDBJ databases">
        <authorList>
            <person name="Chin J."/>
            <person name="Alexander D.H."/>
            <person name="Marks P."/>
            <person name="Korlach J."/>
            <person name="Clum A."/>
            <person name="Copeland A."/>
        </authorList>
    </citation>
    <scope>NUCLEOTIDE SEQUENCE [LARGE SCALE GENOMIC DNA]</scope>
    <source>
        <strain evidence="8">ATCC 35948 / DSM 1279 / VKM B-1258 / 21</strain>
    </source>
</reference>